<dbReference type="PROSITE" id="PS50943">
    <property type="entry name" value="HTH_CROC1"/>
    <property type="match status" value="1"/>
</dbReference>
<feature type="domain" description="HTH cro/C1-type" evidence="1">
    <location>
        <begin position="5"/>
        <end position="37"/>
    </location>
</feature>
<keyword evidence="3" id="KW-0238">DNA-binding</keyword>
<protein>
    <submittedName>
        <fullName evidence="3">DNA-binding transcriptional regulator, XRE-family HTH domain</fullName>
    </submittedName>
</protein>
<organism evidence="3 5">
    <name type="scientific">Trichococcus flocculiformis</name>
    <dbReference type="NCBI Taxonomy" id="82803"/>
    <lineage>
        <taxon>Bacteria</taxon>
        <taxon>Bacillati</taxon>
        <taxon>Bacillota</taxon>
        <taxon>Bacilli</taxon>
        <taxon>Lactobacillales</taxon>
        <taxon>Carnobacteriaceae</taxon>
        <taxon>Trichococcus</taxon>
    </lineage>
</organism>
<proteinExistence type="predicted"/>
<evidence type="ECO:0000313" key="3">
    <source>
        <dbReference type="EMBL" id="SFH77440.1"/>
    </source>
</evidence>
<reference evidence="3 5" key="2">
    <citation type="submission" date="2016-10" db="EMBL/GenBank/DDBJ databases">
        <authorList>
            <person name="Varghese N."/>
            <person name="Submissions S."/>
        </authorList>
    </citation>
    <scope>NUCLEOTIDE SEQUENCE [LARGE SCALE GENOMIC DNA]</scope>
    <source>
        <strain evidence="3 5">DSM 2094</strain>
    </source>
</reference>
<dbReference type="Gene3D" id="1.10.260.40">
    <property type="entry name" value="lambda repressor-like DNA-binding domains"/>
    <property type="match status" value="1"/>
</dbReference>
<evidence type="ECO:0000313" key="5">
    <source>
        <dbReference type="Proteomes" id="UP000199686"/>
    </source>
</evidence>
<gene>
    <name evidence="3" type="ORF">SAMN04488507_101436</name>
    <name evidence="2" type="ORF">TFLO_1026</name>
</gene>
<dbReference type="AlphaFoldDB" id="A0AB38BHR5"/>
<evidence type="ECO:0000313" key="2">
    <source>
        <dbReference type="EMBL" id="CZQ88579.1"/>
    </source>
</evidence>
<comment type="caution">
    <text evidence="3">The sequence shown here is derived from an EMBL/GenBank/DDBJ whole genome shotgun (WGS) entry which is preliminary data.</text>
</comment>
<dbReference type="SUPFAM" id="SSF47413">
    <property type="entry name" value="lambda repressor-like DNA-binding domains"/>
    <property type="match status" value="1"/>
</dbReference>
<dbReference type="Pfam" id="PF01381">
    <property type="entry name" value="HTH_3"/>
    <property type="match status" value="1"/>
</dbReference>
<dbReference type="Proteomes" id="UP000195947">
    <property type="component" value="Unassembled WGS sequence"/>
</dbReference>
<dbReference type="EMBL" id="FOQC01000014">
    <property type="protein sequence ID" value="SFH77440.1"/>
    <property type="molecule type" value="Genomic_DNA"/>
</dbReference>
<dbReference type="InterPro" id="IPR010982">
    <property type="entry name" value="Lambda_DNA-bd_dom_sf"/>
</dbReference>
<dbReference type="GO" id="GO:0003677">
    <property type="term" value="F:DNA binding"/>
    <property type="evidence" value="ECO:0007669"/>
    <property type="project" value="UniProtKB-KW"/>
</dbReference>
<reference evidence="2 4" key="1">
    <citation type="submission" date="2016-02" db="EMBL/GenBank/DDBJ databases">
        <authorList>
            <person name="Strepis N."/>
        </authorList>
    </citation>
    <scope>NUCLEOTIDE SEQUENCE [LARGE SCALE GENOMIC DNA]</scope>
    <source>
        <strain evidence="2">Trichococcus flocculiformis</strain>
    </source>
</reference>
<dbReference type="InterPro" id="IPR001387">
    <property type="entry name" value="Cro/C1-type_HTH"/>
</dbReference>
<name>A0AB38BHR5_9LACT</name>
<sequence length="66" mass="7477">MAEKVKGYRNIAGMTQAELAAKLGISVQSYRNKEKGRVAFKDSEKIVIRDMLDKIINGIKIDDIFF</sequence>
<accession>A0AB38BHR5</accession>
<keyword evidence="4" id="KW-1185">Reference proteome</keyword>
<dbReference type="EMBL" id="FJMZ01000007">
    <property type="protein sequence ID" value="CZQ88579.1"/>
    <property type="molecule type" value="Genomic_DNA"/>
</dbReference>
<dbReference type="Proteomes" id="UP000199686">
    <property type="component" value="Unassembled WGS sequence"/>
</dbReference>
<dbReference type="CDD" id="cd00093">
    <property type="entry name" value="HTH_XRE"/>
    <property type="match status" value="1"/>
</dbReference>
<dbReference type="RefSeq" id="WP_086988582.1">
    <property type="nucleotide sequence ID" value="NZ_FJMZ01000007.1"/>
</dbReference>
<evidence type="ECO:0000259" key="1">
    <source>
        <dbReference type="PROSITE" id="PS50943"/>
    </source>
</evidence>
<evidence type="ECO:0000313" key="4">
    <source>
        <dbReference type="Proteomes" id="UP000195947"/>
    </source>
</evidence>